<dbReference type="InterPro" id="IPR043502">
    <property type="entry name" value="DNA/RNA_pol_sf"/>
</dbReference>
<organism evidence="6">
    <name type="scientific">Rhizoctonia solani dsRNA virus 8</name>
    <dbReference type="NCBI Taxonomy" id="2600104"/>
    <lineage>
        <taxon>Viruses</taxon>
        <taxon>Riboviria</taxon>
        <taxon>dsRNA viruses</taxon>
    </lineage>
</organism>
<keyword evidence="3 5" id="KW-0547">Nucleotide-binding</keyword>
<dbReference type="InterPro" id="IPR001795">
    <property type="entry name" value="RNA-dir_pol_luteovirus"/>
</dbReference>
<keyword evidence="5" id="KW-0693">Viral RNA replication</keyword>
<dbReference type="SUPFAM" id="SSF56672">
    <property type="entry name" value="DNA/RNA polymerases"/>
    <property type="match status" value="1"/>
</dbReference>
<evidence type="ECO:0000256" key="4">
    <source>
        <dbReference type="ARBA" id="ARBA00048744"/>
    </source>
</evidence>
<protein>
    <recommendedName>
        <fullName evidence="5">RNA-directed RNA polymerase</fullName>
        <ecNumber evidence="5">2.7.7.48</ecNumber>
    </recommendedName>
</protein>
<evidence type="ECO:0000256" key="5">
    <source>
        <dbReference type="RuleBase" id="RU364050"/>
    </source>
</evidence>
<proteinExistence type="predicted"/>
<dbReference type="Pfam" id="PF02123">
    <property type="entry name" value="RdRP_4"/>
    <property type="match status" value="1"/>
</dbReference>
<dbReference type="GO" id="GO:0003723">
    <property type="term" value="F:RNA binding"/>
    <property type="evidence" value="ECO:0007669"/>
    <property type="project" value="InterPro"/>
</dbReference>
<evidence type="ECO:0000256" key="1">
    <source>
        <dbReference type="ARBA" id="ARBA00022679"/>
    </source>
</evidence>
<reference evidence="6" key="1">
    <citation type="journal article" date="2019" name="Front. Cell. Infect. Microbiol.">
        <title>Extreme Diversity of Mycoviruses Present in Isolates of Rhizoctonia solani AG2-2 LP From Zoysia japonica From Brazil.</title>
        <authorList>
            <person name="Picarelli M.A.S.C."/>
            <person name="Forgia M."/>
            <person name="Rivas E.B."/>
            <person name="Nerva L."/>
            <person name="Chiapello M."/>
            <person name="Turina M."/>
            <person name="Colariccio A."/>
        </authorList>
    </citation>
    <scope>NUCLEOTIDE SEQUENCE</scope>
    <source>
        <strain evidence="6">BR12</strain>
    </source>
</reference>
<dbReference type="GO" id="GO:0003968">
    <property type="term" value="F:RNA-directed RNA polymerase activity"/>
    <property type="evidence" value="ECO:0007669"/>
    <property type="project" value="UniProtKB-KW"/>
</dbReference>
<keyword evidence="5 6" id="KW-0696">RNA-directed RNA polymerase</keyword>
<comment type="catalytic activity">
    <reaction evidence="4 5">
        <text>RNA(n) + a ribonucleoside 5'-triphosphate = RNA(n+1) + diphosphate</text>
        <dbReference type="Rhea" id="RHEA:21248"/>
        <dbReference type="Rhea" id="RHEA-COMP:14527"/>
        <dbReference type="Rhea" id="RHEA-COMP:17342"/>
        <dbReference type="ChEBI" id="CHEBI:33019"/>
        <dbReference type="ChEBI" id="CHEBI:61557"/>
        <dbReference type="ChEBI" id="CHEBI:140395"/>
        <dbReference type="EC" id="2.7.7.48"/>
    </reaction>
</comment>
<evidence type="ECO:0000313" key="6">
    <source>
        <dbReference type="EMBL" id="QDW81320.1"/>
    </source>
</evidence>
<dbReference type="GO" id="GO:0006351">
    <property type="term" value="P:DNA-templated transcription"/>
    <property type="evidence" value="ECO:0007669"/>
    <property type="project" value="InterPro"/>
</dbReference>
<keyword evidence="2 5" id="KW-0548">Nucleotidyltransferase</keyword>
<keyword evidence="1 5" id="KW-0808">Transferase</keyword>
<sequence>MWPNSDRSIMLRSRTSPRFLSELFLRLLDHDKPRLMRFLDVARGTEGSGGIRGIGICGFTGILMFWYSSKLRAEVIEKLAAAGVFACGMKGADNILKPLHEDIRRAAALPPWVENKGDYTEMMYMTTIMGRYYSVTKADDGAINKRTEFPGVHKASVDGEEWTYDMHIQTMNVALDSLYNKARTALMEKSQTTLDDFMADVLAVASSGSAASGKTELQHIESDARMNKRAWLNELTAEQILSIPNMDPVVKSQAVNKLELNKIRQLLPGPVWHWLGEAIAVYGVENAAFKLDHYIALEKSPSTTFNRLLDRQTRCFIHPDHVTLDMDYADFNITHMISDMQKIYHTIKRAASEVSQPDDRTWGDTDYCGFVVQLCDWLIECLANLQMRADGGDGMVHELIRGLWSGWRTTQFINTVENSNYAQQARACMQEILGYDMLIEAQGQGDDMDAVVLSEVDALLMVMYFNRCGHEMQPLKQLIGKYSSEFLRITSHSGKLFGNLSRTIGSFCSSDMQTSEIVNGPETAVGASVTVDTLIRRGMDEEFAEILRDVSIRRFSEIKVYNPATFDYSYHWLEPEDAFVSGHDGGIGCSRFGVLSPVYTIDSRDFKRGTLSDTATNVLVAKSETWHAKHKHIVTSYKGIKTRGSPGGARNHAINALKRVCSEFFHNHGLAEELALEVERAATDAIWEGLRDSEVESEVRKERLAAIADYYKQCRQFRSAKPMPEPELSEEQKRIVRDSVSVLLRRQDSGVRDIITDLPNVTDVSSTDVEDIISTMFRLALGPASISAGLIHNIRDKDGVKLPIWQALNQLDSPAAGRLMSALAKYMLPTVIDYMIDEGGHSIMDTGGLMAPELNLVLQNVQLDVLRNTLTIAGTLDITYGDWYQLIRATNTYFMSYYREVCYNMYRL</sequence>
<evidence type="ECO:0000256" key="3">
    <source>
        <dbReference type="ARBA" id="ARBA00022741"/>
    </source>
</evidence>
<dbReference type="EC" id="2.7.7.48" evidence="5"/>
<evidence type="ECO:0000256" key="2">
    <source>
        <dbReference type="ARBA" id="ARBA00022695"/>
    </source>
</evidence>
<accession>A0A5B8GQ61</accession>
<dbReference type="GO" id="GO:0000166">
    <property type="term" value="F:nucleotide binding"/>
    <property type="evidence" value="ECO:0007669"/>
    <property type="project" value="UniProtKB-KW"/>
</dbReference>
<name>A0A5B8GQ61_9VIRU</name>
<dbReference type="EMBL" id="MK507790">
    <property type="protein sequence ID" value="QDW81320.1"/>
    <property type="molecule type" value="Genomic_RNA"/>
</dbReference>